<dbReference type="STRING" id="44941.A0A397VGX3"/>
<dbReference type="AlphaFoldDB" id="A0A397VGX3"/>
<gene>
    <name evidence="1" type="ORF">C2G38_2140536</name>
</gene>
<organism evidence="1 2">
    <name type="scientific">Gigaspora rosea</name>
    <dbReference type="NCBI Taxonomy" id="44941"/>
    <lineage>
        <taxon>Eukaryota</taxon>
        <taxon>Fungi</taxon>
        <taxon>Fungi incertae sedis</taxon>
        <taxon>Mucoromycota</taxon>
        <taxon>Glomeromycotina</taxon>
        <taxon>Glomeromycetes</taxon>
        <taxon>Diversisporales</taxon>
        <taxon>Gigasporaceae</taxon>
        <taxon>Gigaspora</taxon>
    </lineage>
</organism>
<evidence type="ECO:0000313" key="1">
    <source>
        <dbReference type="EMBL" id="RIB21730.1"/>
    </source>
</evidence>
<dbReference type="OrthoDB" id="2412874at2759"/>
<keyword evidence="2" id="KW-1185">Reference proteome</keyword>
<dbReference type="EMBL" id="QKWP01000345">
    <property type="protein sequence ID" value="RIB21730.1"/>
    <property type="molecule type" value="Genomic_DNA"/>
</dbReference>
<sequence>MNLVIPKERSAHNINEAKKSVVGLCYMMAGLRNKFVNQYKLEVGLYLMASGATWDAVDTMSKLGYSVCANTVKSFRKKVQRQYVIKLEEHFTNHKNRLHVYNIDDYHAIHGIRRPDTTSISSANHFATCIAKPVLESQSILLVHNNVSIHNPANIEAPRICWYLIHNYSGIFDIPYFERQLLWVSQNRVTNELDRIDALMYTIPFLRNYFTLFLVPVKHAKKPRPWWINLILELTRNGWIKIRDKIIKKFGKTLNHNSAFKDNYHKTRRYPYTLPALDLLDKKTSLFLLEYFQDLFYNRGKSGPKLKKKRQKLKVYHLATLKENVDLRHLPTAYSSSYLPQPNLCDYCKHPFSEEDGMVLICGHGYHLTCYNRKCTYCEKFYKKEIFKNVKKFLERLEGEDKLTLEDFDDDEDTEKEGWKRLQRK</sequence>
<comment type="caution">
    <text evidence="1">The sequence shown here is derived from an EMBL/GenBank/DDBJ whole genome shotgun (WGS) entry which is preliminary data.</text>
</comment>
<protein>
    <submittedName>
        <fullName evidence="1">Uncharacterized protein</fullName>
    </submittedName>
</protein>
<dbReference type="Proteomes" id="UP000266673">
    <property type="component" value="Unassembled WGS sequence"/>
</dbReference>
<accession>A0A397VGX3</accession>
<name>A0A397VGX3_9GLOM</name>
<reference evidence="1 2" key="1">
    <citation type="submission" date="2018-06" db="EMBL/GenBank/DDBJ databases">
        <title>Comparative genomics reveals the genomic features of Rhizophagus irregularis, R. cerebriforme, R. diaphanum and Gigaspora rosea, and their symbiotic lifestyle signature.</title>
        <authorList>
            <person name="Morin E."/>
            <person name="San Clemente H."/>
            <person name="Chen E.C.H."/>
            <person name="De La Providencia I."/>
            <person name="Hainaut M."/>
            <person name="Kuo A."/>
            <person name="Kohler A."/>
            <person name="Murat C."/>
            <person name="Tang N."/>
            <person name="Roy S."/>
            <person name="Loubradou J."/>
            <person name="Henrissat B."/>
            <person name="Grigoriev I.V."/>
            <person name="Corradi N."/>
            <person name="Roux C."/>
            <person name="Martin F.M."/>
        </authorList>
    </citation>
    <scope>NUCLEOTIDE SEQUENCE [LARGE SCALE GENOMIC DNA]</scope>
    <source>
        <strain evidence="1 2">DAOM 194757</strain>
    </source>
</reference>
<evidence type="ECO:0000313" key="2">
    <source>
        <dbReference type="Proteomes" id="UP000266673"/>
    </source>
</evidence>
<proteinExistence type="predicted"/>